<proteinExistence type="predicted"/>
<dbReference type="EMBL" id="CAMPGE010001613">
    <property type="protein sequence ID" value="CAI2360409.1"/>
    <property type="molecule type" value="Genomic_DNA"/>
</dbReference>
<feature type="compositionally biased region" description="Polar residues" evidence="1">
    <location>
        <begin position="1"/>
        <end position="13"/>
    </location>
</feature>
<gene>
    <name evidence="2" type="ORF">ECRASSUSDP1_LOCUS1711</name>
</gene>
<organism evidence="2 3">
    <name type="scientific">Euplotes crassus</name>
    <dbReference type="NCBI Taxonomy" id="5936"/>
    <lineage>
        <taxon>Eukaryota</taxon>
        <taxon>Sar</taxon>
        <taxon>Alveolata</taxon>
        <taxon>Ciliophora</taxon>
        <taxon>Intramacronucleata</taxon>
        <taxon>Spirotrichea</taxon>
        <taxon>Hypotrichia</taxon>
        <taxon>Euplotida</taxon>
        <taxon>Euplotidae</taxon>
        <taxon>Moneuplotes</taxon>
    </lineage>
</organism>
<protein>
    <recommendedName>
        <fullName evidence="4">Zinc-finger domain-containing protein</fullName>
    </recommendedName>
</protein>
<evidence type="ECO:0000313" key="3">
    <source>
        <dbReference type="Proteomes" id="UP001295684"/>
    </source>
</evidence>
<feature type="compositionally biased region" description="Basic and acidic residues" evidence="1">
    <location>
        <begin position="463"/>
        <end position="472"/>
    </location>
</feature>
<evidence type="ECO:0000256" key="1">
    <source>
        <dbReference type="SAM" id="MobiDB-lite"/>
    </source>
</evidence>
<feature type="compositionally biased region" description="Polar residues" evidence="1">
    <location>
        <begin position="139"/>
        <end position="159"/>
    </location>
</feature>
<feature type="compositionally biased region" description="Polar residues" evidence="1">
    <location>
        <begin position="67"/>
        <end position="86"/>
    </location>
</feature>
<feature type="region of interest" description="Disordered" evidence="1">
    <location>
        <begin position="1"/>
        <end position="21"/>
    </location>
</feature>
<dbReference type="Proteomes" id="UP001295684">
    <property type="component" value="Unassembled WGS sequence"/>
</dbReference>
<feature type="compositionally biased region" description="Polar residues" evidence="1">
    <location>
        <begin position="559"/>
        <end position="573"/>
    </location>
</feature>
<dbReference type="AlphaFoldDB" id="A0AAD1U7C5"/>
<evidence type="ECO:0008006" key="4">
    <source>
        <dbReference type="Google" id="ProtNLM"/>
    </source>
</evidence>
<reference evidence="2" key="1">
    <citation type="submission" date="2023-07" db="EMBL/GenBank/DDBJ databases">
        <authorList>
            <consortium name="AG Swart"/>
            <person name="Singh M."/>
            <person name="Singh A."/>
            <person name="Seah K."/>
            <person name="Emmerich C."/>
        </authorList>
    </citation>
    <scope>NUCLEOTIDE SEQUENCE</scope>
    <source>
        <strain evidence="2">DP1</strain>
    </source>
</reference>
<feature type="region of interest" description="Disordered" evidence="1">
    <location>
        <begin position="64"/>
        <end position="162"/>
    </location>
</feature>
<feature type="region of interest" description="Disordered" evidence="1">
    <location>
        <begin position="463"/>
        <end position="573"/>
    </location>
</feature>
<feature type="compositionally biased region" description="Basic and acidic residues" evidence="1">
    <location>
        <begin position="88"/>
        <end position="97"/>
    </location>
</feature>
<keyword evidence="3" id="KW-1185">Reference proteome</keyword>
<name>A0AAD1U7C5_EUPCR</name>
<comment type="caution">
    <text evidence="2">The sequence shown here is derived from an EMBL/GenBank/DDBJ whole genome shotgun (WGS) entry which is preliminary data.</text>
</comment>
<evidence type="ECO:0000313" key="2">
    <source>
        <dbReference type="EMBL" id="CAI2360409.1"/>
    </source>
</evidence>
<accession>A0AAD1U7C5</accession>
<sequence>MNYNSTNSKSSADPQKLQEQDRIDNCNQDLGNKFKKEFNKLKCGTNMGSNQAMVNLEFRPLEDVPTSRETNGNGQGHVQNLTQCVKPSSEEISKSEGDAAYLPRKNTTITQNRNSSQVPDQSIDRGEASGGLLAPPHQEGSTSEMSENFPNLPASSQNPLRIEQAKPTEEIFKEMGYCENGQIEPTSKYIASLKADANWPQGPNECHLCLKHRTRSSLISCTKGKHGCKVMICNICAKNNGPNKTKLRNDFQCPVCQGICYCSKCCKLMLEEDFAKACQILGLEAKVCNRSAISSHTPSLAQKDVMQQEVTQKCEILTLEEQDNYESISRYQVEEGSGSEDSHCIPSKATRFRAPRGSYNKHNTNKSKRKDQDYDELYDLSETDEELFDYDKFLKRLSKKQTRVSMDIRMYALRTLPDDMTSFLKGSKNGDTQITPIEKEQQLSFQDHSKKEIMHLRQENLHEEINKDHKSDPNVPITRNKRRCTYKDHSSSSELSNSNHTESKRYNLRGRTSPKSYLEPCNEFPEPSALAANPSSTPKIIHSSKPPKSQAAQPALNPSYAQPHQSTFPSSGTKVQQPTAAFLLSQYCTCSLRQLGQPSLAQMPGLNQLSQNIHVYQARMDQGRSAVQNRYIPPIFTRPLPVSKSHGWEPSLLQQRRKN</sequence>
<feature type="compositionally biased region" description="Polar residues" evidence="1">
    <location>
        <begin position="105"/>
        <end position="120"/>
    </location>
</feature>